<evidence type="ECO:0000256" key="1">
    <source>
        <dbReference type="SAM" id="MobiDB-lite"/>
    </source>
</evidence>
<feature type="compositionally biased region" description="Pro residues" evidence="1">
    <location>
        <begin position="1"/>
        <end position="10"/>
    </location>
</feature>
<evidence type="ECO:0000313" key="3">
    <source>
        <dbReference type="EMBL" id="GAA3604164.1"/>
    </source>
</evidence>
<name>A0ABP6ZBD2_9ACTN</name>
<dbReference type="InterPro" id="IPR027417">
    <property type="entry name" value="P-loop_NTPase"/>
</dbReference>
<dbReference type="Gene3D" id="3.40.50.300">
    <property type="entry name" value="P-loop containing nucleotide triphosphate hydrolases"/>
    <property type="match status" value="1"/>
</dbReference>
<feature type="domain" description="ORC1/DEAH AAA+ ATPase" evidence="2">
    <location>
        <begin position="43"/>
        <end position="161"/>
    </location>
</feature>
<evidence type="ECO:0000313" key="4">
    <source>
        <dbReference type="Proteomes" id="UP001500630"/>
    </source>
</evidence>
<gene>
    <name evidence="3" type="ORF">GCM10022419_105960</name>
</gene>
<feature type="region of interest" description="Disordered" evidence="1">
    <location>
        <begin position="1"/>
        <end position="20"/>
    </location>
</feature>
<comment type="caution">
    <text evidence="3">The sequence shown here is derived from an EMBL/GenBank/DDBJ whole genome shotgun (WGS) entry which is preliminary data.</text>
</comment>
<organism evidence="3 4">
    <name type="scientific">Nonomuraea rosea</name>
    <dbReference type="NCBI Taxonomy" id="638574"/>
    <lineage>
        <taxon>Bacteria</taxon>
        <taxon>Bacillati</taxon>
        <taxon>Actinomycetota</taxon>
        <taxon>Actinomycetes</taxon>
        <taxon>Streptosporangiales</taxon>
        <taxon>Streptosporangiaceae</taxon>
        <taxon>Nonomuraea</taxon>
    </lineage>
</organism>
<dbReference type="Proteomes" id="UP001500630">
    <property type="component" value="Unassembled WGS sequence"/>
</dbReference>
<reference evidence="4" key="1">
    <citation type="journal article" date="2019" name="Int. J. Syst. Evol. Microbiol.">
        <title>The Global Catalogue of Microorganisms (GCM) 10K type strain sequencing project: providing services to taxonomists for standard genome sequencing and annotation.</title>
        <authorList>
            <consortium name="The Broad Institute Genomics Platform"/>
            <consortium name="The Broad Institute Genome Sequencing Center for Infectious Disease"/>
            <person name="Wu L."/>
            <person name="Ma J."/>
        </authorList>
    </citation>
    <scope>NUCLEOTIDE SEQUENCE [LARGE SCALE GENOMIC DNA]</scope>
    <source>
        <strain evidence="4">JCM 17326</strain>
    </source>
</reference>
<proteinExistence type="predicted"/>
<dbReference type="Pfam" id="PF13401">
    <property type="entry name" value="AAA_22"/>
    <property type="match status" value="1"/>
</dbReference>
<evidence type="ECO:0000259" key="2">
    <source>
        <dbReference type="Pfam" id="PF13401"/>
    </source>
</evidence>
<keyword evidence="4" id="KW-1185">Reference proteome</keyword>
<dbReference type="InterPro" id="IPR049945">
    <property type="entry name" value="AAA_22"/>
</dbReference>
<dbReference type="EMBL" id="BAABDQ010000039">
    <property type="protein sequence ID" value="GAA3604164.1"/>
    <property type="molecule type" value="Genomic_DNA"/>
</dbReference>
<protein>
    <recommendedName>
        <fullName evidence="2">ORC1/DEAH AAA+ ATPase domain-containing protein</fullName>
    </recommendedName>
</protein>
<dbReference type="SUPFAM" id="SSF52540">
    <property type="entry name" value="P-loop containing nucleoside triphosphate hydrolases"/>
    <property type="match status" value="1"/>
</dbReference>
<sequence length="253" mass="28674">MITGIVPPPHDGNDHSAWPGDGNVVATQALHLTYATLKAALEERAMTCIYGDSGLGKTAMVNAALRRLAPEETVHISFCSPRRMRDGLFDALGLQRPRSRSPGGCDNLLKTTLTEKFRVLVCDNADWLLFDCVEWWCHLWDDGRTDTAIVFVGGKDCREALRREPVRRLLWQEFTRMTMAEVLDVIPAYHPIWANADAKVIKLADRHVAHGNWRVWAHLTAQAARALEHLQRPAVDEDVLRWVLDRLCPRWPL</sequence>
<dbReference type="RefSeq" id="WP_345574052.1">
    <property type="nucleotide sequence ID" value="NZ_BAABDQ010000039.1"/>
</dbReference>
<accession>A0ABP6ZBD2</accession>